<evidence type="ECO:0000313" key="3">
    <source>
        <dbReference type="Proteomes" id="UP000029646"/>
    </source>
</evidence>
<protein>
    <submittedName>
        <fullName evidence="2">Uncharacterized protein</fullName>
    </submittedName>
</protein>
<gene>
    <name evidence="2" type="ORF">JCM19302_2966</name>
</gene>
<comment type="caution">
    <text evidence="2">The sequence shown here is derived from an EMBL/GenBank/DDBJ whole genome shotgun (WGS) entry which is preliminary data.</text>
</comment>
<organism evidence="2 3">
    <name type="scientific">Jejuia pallidilutea</name>
    <dbReference type="NCBI Taxonomy" id="504487"/>
    <lineage>
        <taxon>Bacteria</taxon>
        <taxon>Pseudomonadati</taxon>
        <taxon>Bacteroidota</taxon>
        <taxon>Flavobacteriia</taxon>
        <taxon>Flavobacteriales</taxon>
        <taxon>Flavobacteriaceae</taxon>
        <taxon>Jejuia</taxon>
    </lineage>
</organism>
<accession>A0A090W285</accession>
<evidence type="ECO:0000313" key="2">
    <source>
        <dbReference type="EMBL" id="GAL71011.1"/>
    </source>
</evidence>
<dbReference type="EMBL" id="BBNS01000009">
    <property type="protein sequence ID" value="GAL71011.1"/>
    <property type="molecule type" value="Genomic_DNA"/>
</dbReference>
<feature type="compositionally biased region" description="Basic and acidic residues" evidence="1">
    <location>
        <begin position="28"/>
        <end position="45"/>
    </location>
</feature>
<proteinExistence type="predicted"/>
<evidence type="ECO:0000256" key="1">
    <source>
        <dbReference type="SAM" id="MobiDB-lite"/>
    </source>
</evidence>
<dbReference type="Proteomes" id="UP000029646">
    <property type="component" value="Unassembled WGS sequence"/>
</dbReference>
<dbReference type="AlphaFoldDB" id="A0A090W285"/>
<feature type="region of interest" description="Disordered" evidence="1">
    <location>
        <begin position="19"/>
        <end position="45"/>
    </location>
</feature>
<sequence>MILGVRKSYILKRENDQLAKSGSLQSDDDNKAYKDFRDGHLYDNK</sequence>
<reference evidence="2 3" key="1">
    <citation type="journal article" date="2014" name="Genome Announc.">
        <title>Draft Genome Sequence of Marine Flavobacterium Jejuia pallidilutea Strain 11shimoA1 and Pigmentation Mutants.</title>
        <authorList>
            <person name="Takatani N."/>
            <person name="Nakanishi M."/>
            <person name="Meirelles P."/>
            <person name="Mino S."/>
            <person name="Suda W."/>
            <person name="Oshima K."/>
            <person name="Hattori M."/>
            <person name="Ohkuma M."/>
            <person name="Hosokawa M."/>
            <person name="Miyashita K."/>
            <person name="Thompson F.L."/>
            <person name="Niwa A."/>
            <person name="Sawabe T."/>
            <person name="Sawabe T."/>
        </authorList>
    </citation>
    <scope>NUCLEOTIDE SEQUENCE [LARGE SCALE GENOMIC DNA]</scope>
    <source>
        <strain evidence="3">JCM19302</strain>
    </source>
</reference>
<name>A0A090W285_9FLAO</name>